<dbReference type="KEGG" id="clw:CLAC_00205"/>
<evidence type="ECO:0000256" key="6">
    <source>
        <dbReference type="RuleBase" id="RU362118"/>
    </source>
</evidence>
<dbReference type="PATRIC" id="fig|1408189.4.peg.42"/>
<dbReference type="Proteomes" id="UP000058446">
    <property type="component" value="Chromosome"/>
</dbReference>
<evidence type="ECO:0000256" key="3">
    <source>
        <dbReference type="ARBA" id="ARBA00022898"/>
    </source>
</evidence>
<evidence type="ECO:0000256" key="5">
    <source>
        <dbReference type="PIRSR" id="PIRSR001434-2"/>
    </source>
</evidence>
<dbReference type="STRING" id="1408189.CLAC_00205"/>
<evidence type="ECO:0000256" key="2">
    <source>
        <dbReference type="ARBA" id="ARBA00009077"/>
    </source>
</evidence>
<dbReference type="GO" id="GO:0005737">
    <property type="term" value="C:cytoplasm"/>
    <property type="evidence" value="ECO:0007669"/>
    <property type="project" value="TreeGrafter"/>
</dbReference>
<dbReference type="InterPro" id="IPR015421">
    <property type="entry name" value="PyrdxlP-dep_Trfase_major"/>
</dbReference>
<dbReference type="FunFam" id="3.40.640.10:FF:000009">
    <property type="entry name" value="Cystathionine gamma-synthase homolog"/>
    <property type="match status" value="1"/>
</dbReference>
<keyword evidence="8" id="KW-1185">Reference proteome</keyword>
<dbReference type="GO" id="GO:0009086">
    <property type="term" value="P:methionine biosynthetic process"/>
    <property type="evidence" value="ECO:0007669"/>
    <property type="project" value="UniProtKB-KW"/>
</dbReference>
<reference evidence="7 8" key="1">
    <citation type="submission" date="2013-10" db="EMBL/GenBank/DDBJ databases">
        <title>Complete genome sequence of Corynebacterium lactis DSM 45799(T), isolated from raw cow milk.</title>
        <authorList>
            <person name="Ruckert C."/>
            <person name="Albersmeier A."/>
            <person name="Lipski A."/>
            <person name="Kalinowski J."/>
        </authorList>
    </citation>
    <scope>NUCLEOTIDE SEQUENCE [LARGE SCALE GENOMIC DNA]</scope>
    <source>
        <strain evidence="7 8">RW2-5</strain>
    </source>
</reference>
<dbReference type="NCBIfam" id="NF005871">
    <property type="entry name" value="PRK07811.1"/>
    <property type="match status" value="1"/>
</dbReference>
<protein>
    <submittedName>
        <fullName evidence="7">Cystathionine gamma-synthase</fullName>
    </submittedName>
</protein>
<evidence type="ECO:0000256" key="1">
    <source>
        <dbReference type="ARBA" id="ARBA00001933"/>
    </source>
</evidence>
<accession>A0A0K2GX99</accession>
<dbReference type="InterPro" id="IPR015422">
    <property type="entry name" value="PyrdxlP-dep_Trfase_small"/>
</dbReference>
<comment type="cofactor">
    <cofactor evidence="1 6">
        <name>pyridoxal 5'-phosphate</name>
        <dbReference type="ChEBI" id="CHEBI:597326"/>
    </cofactor>
</comment>
<dbReference type="Pfam" id="PF01053">
    <property type="entry name" value="Cys_Met_Meta_PP"/>
    <property type="match status" value="1"/>
</dbReference>
<dbReference type="PIRSF" id="PIRSF001434">
    <property type="entry name" value="CGS"/>
    <property type="match status" value="1"/>
</dbReference>
<proteinExistence type="inferred from homology"/>
<dbReference type="InterPro" id="IPR015424">
    <property type="entry name" value="PyrdxlP-dep_Trfase"/>
</dbReference>
<evidence type="ECO:0000256" key="4">
    <source>
        <dbReference type="ARBA" id="ARBA00023167"/>
    </source>
</evidence>
<dbReference type="AlphaFoldDB" id="A0A0K2GX99"/>
<dbReference type="EMBL" id="CP006841">
    <property type="protein sequence ID" value="ALA66414.1"/>
    <property type="molecule type" value="Genomic_DNA"/>
</dbReference>
<name>A0A0K2GX99_9CORY</name>
<keyword evidence="4" id="KW-0486">Methionine biosynthesis</keyword>
<dbReference type="GO" id="GO:0019346">
    <property type="term" value="P:transsulfuration"/>
    <property type="evidence" value="ECO:0007669"/>
    <property type="project" value="InterPro"/>
</dbReference>
<feature type="modified residue" description="N6-(pyridoxal phosphate)lysine" evidence="5">
    <location>
        <position position="213"/>
    </location>
</feature>
<dbReference type="GO" id="GO:0004123">
    <property type="term" value="F:cystathionine gamma-lyase activity"/>
    <property type="evidence" value="ECO:0007669"/>
    <property type="project" value="TreeGrafter"/>
</dbReference>
<gene>
    <name evidence="7" type="ORF">CLAC_00205</name>
</gene>
<dbReference type="InterPro" id="IPR054542">
    <property type="entry name" value="Cys_met_metab_PP"/>
</dbReference>
<dbReference type="GO" id="GO:0003962">
    <property type="term" value="F:cystathionine gamma-synthase activity"/>
    <property type="evidence" value="ECO:0007669"/>
    <property type="project" value="TreeGrafter"/>
</dbReference>
<evidence type="ECO:0000313" key="8">
    <source>
        <dbReference type="Proteomes" id="UP000058446"/>
    </source>
</evidence>
<dbReference type="Gene3D" id="3.90.1150.10">
    <property type="entry name" value="Aspartate Aminotransferase, domain 1"/>
    <property type="match status" value="1"/>
</dbReference>
<keyword evidence="3 5" id="KW-0663">Pyridoxal phosphate</keyword>
<comment type="similarity">
    <text evidence="2 6">Belongs to the trans-sulfuration enzymes family.</text>
</comment>
<sequence length="408" mass="43317">MVYVHNHTMTKKDLTKNSRRFSTAAVRAGYTPDSLHGSINMPIYASSTFVQDGINQLRGGFEYTRCGNPTIAGLERAIADLEGASYCRAFSSGMAATDAILRILLKPGSHIVMPNDVYGGTHRLIDSVFGAWGIDHTVVDIGDAEAVAAAIQPNTTVIWVETPTNPLLTIADIEAIAAAKGEAKLVVDNTFASPYLQRPLELGADVVLHSTTKYLGGHSDVVGGALVTNAPDLDEEIDFMRGGTGAIPSVFDAYLTTRGIKTLAVRMERHCDNAAAVAKFLASRPEIAEVYYPGLGSHRNHGVAKRQMCGFGGMVSARLADATSANLPHGLSGQEAAEQLCLKTVEFELAESLGGVESLIEVPAGMTHQSVTGTTLEIPRDLVRLSVGIEDIDDLIADLAQALDNLGT</sequence>
<dbReference type="CDD" id="cd00614">
    <property type="entry name" value="CGS_like"/>
    <property type="match status" value="1"/>
</dbReference>
<dbReference type="InterPro" id="IPR000277">
    <property type="entry name" value="Cys/Met-Metab_PyrdxlP-dep_enz"/>
</dbReference>
<evidence type="ECO:0000313" key="7">
    <source>
        <dbReference type="EMBL" id="ALA66414.1"/>
    </source>
</evidence>
<dbReference type="GO" id="GO:0030170">
    <property type="term" value="F:pyridoxal phosphate binding"/>
    <property type="evidence" value="ECO:0007669"/>
    <property type="project" value="InterPro"/>
</dbReference>
<dbReference type="GO" id="GO:0019343">
    <property type="term" value="P:cysteine biosynthetic process via cystathionine"/>
    <property type="evidence" value="ECO:0007669"/>
    <property type="project" value="TreeGrafter"/>
</dbReference>
<keyword evidence="4" id="KW-0028">Amino-acid biosynthesis</keyword>
<organism evidence="7 8">
    <name type="scientific">Corynebacterium lactis RW2-5</name>
    <dbReference type="NCBI Taxonomy" id="1408189"/>
    <lineage>
        <taxon>Bacteria</taxon>
        <taxon>Bacillati</taxon>
        <taxon>Actinomycetota</taxon>
        <taxon>Actinomycetes</taxon>
        <taxon>Mycobacteriales</taxon>
        <taxon>Corynebacteriaceae</taxon>
        <taxon>Corynebacterium</taxon>
    </lineage>
</organism>
<dbReference type="PANTHER" id="PTHR11808">
    <property type="entry name" value="TRANS-SULFURATION ENZYME FAMILY MEMBER"/>
    <property type="match status" value="1"/>
</dbReference>
<dbReference type="SUPFAM" id="SSF53383">
    <property type="entry name" value="PLP-dependent transferases"/>
    <property type="match status" value="1"/>
</dbReference>
<dbReference type="PROSITE" id="PS00868">
    <property type="entry name" value="CYS_MET_METAB_PP"/>
    <property type="match status" value="1"/>
</dbReference>
<dbReference type="Gene3D" id="3.40.640.10">
    <property type="entry name" value="Type I PLP-dependent aspartate aminotransferase-like (Major domain)"/>
    <property type="match status" value="1"/>
</dbReference>
<dbReference type="PANTHER" id="PTHR11808:SF15">
    <property type="entry name" value="CYSTATHIONINE GAMMA-LYASE"/>
    <property type="match status" value="1"/>
</dbReference>